<accession>A0ABU0EEP2</accession>
<feature type="domain" description="HTH luxR-type" evidence="4">
    <location>
        <begin position="1"/>
        <end position="65"/>
    </location>
</feature>
<dbReference type="Proteomes" id="UP001239626">
    <property type="component" value="Unassembled WGS sequence"/>
</dbReference>
<dbReference type="GO" id="GO:0003677">
    <property type="term" value="F:DNA binding"/>
    <property type="evidence" value="ECO:0007669"/>
    <property type="project" value="UniProtKB-KW"/>
</dbReference>
<evidence type="ECO:0000313" key="5">
    <source>
        <dbReference type="EMBL" id="MDQ0373568.1"/>
    </source>
</evidence>
<proteinExistence type="predicted"/>
<protein>
    <submittedName>
        <fullName evidence="5">DNA-binding CsgD family transcriptional regulator</fullName>
    </submittedName>
</protein>
<keyword evidence="2 5" id="KW-0238">DNA-binding</keyword>
<evidence type="ECO:0000256" key="3">
    <source>
        <dbReference type="ARBA" id="ARBA00023163"/>
    </source>
</evidence>
<gene>
    <name evidence="5" type="ORF">J2X26_001879</name>
</gene>
<dbReference type="InterPro" id="IPR036388">
    <property type="entry name" value="WH-like_DNA-bd_sf"/>
</dbReference>
<dbReference type="Pfam" id="PF00196">
    <property type="entry name" value="GerE"/>
    <property type="match status" value="1"/>
</dbReference>
<dbReference type="PANTHER" id="PTHR44688">
    <property type="entry name" value="DNA-BINDING TRANSCRIPTIONAL ACTIVATOR DEVR_DOSR"/>
    <property type="match status" value="1"/>
</dbReference>
<evidence type="ECO:0000256" key="1">
    <source>
        <dbReference type="ARBA" id="ARBA00023015"/>
    </source>
</evidence>
<comment type="caution">
    <text evidence="5">The sequence shown here is derived from an EMBL/GenBank/DDBJ whole genome shotgun (WGS) entry which is preliminary data.</text>
</comment>
<evidence type="ECO:0000313" key="6">
    <source>
        <dbReference type="Proteomes" id="UP001239626"/>
    </source>
</evidence>
<reference evidence="5 6" key="1">
    <citation type="submission" date="2023-07" db="EMBL/GenBank/DDBJ databases">
        <title>Sorghum-associated microbial communities from plants grown in Nebraska, USA.</title>
        <authorList>
            <person name="Schachtman D."/>
        </authorList>
    </citation>
    <scope>NUCLEOTIDE SEQUENCE [LARGE SCALE GENOMIC DNA]</scope>
    <source>
        <strain evidence="5 6">BE332</strain>
    </source>
</reference>
<dbReference type="InterPro" id="IPR016032">
    <property type="entry name" value="Sig_transdc_resp-reg_C-effctor"/>
</dbReference>
<dbReference type="SMART" id="SM00421">
    <property type="entry name" value="HTH_LUXR"/>
    <property type="match status" value="1"/>
</dbReference>
<dbReference type="SUPFAM" id="SSF46894">
    <property type="entry name" value="C-terminal effector domain of the bipartite response regulators"/>
    <property type="match status" value="1"/>
</dbReference>
<dbReference type="PROSITE" id="PS50043">
    <property type="entry name" value="HTH_LUXR_2"/>
    <property type="match status" value="1"/>
</dbReference>
<evidence type="ECO:0000259" key="4">
    <source>
        <dbReference type="PROSITE" id="PS50043"/>
    </source>
</evidence>
<dbReference type="EMBL" id="JAUSVB010000002">
    <property type="protein sequence ID" value="MDQ0373568.1"/>
    <property type="molecule type" value="Genomic_DNA"/>
</dbReference>
<dbReference type="CDD" id="cd06170">
    <property type="entry name" value="LuxR_C_like"/>
    <property type="match status" value="1"/>
</dbReference>
<keyword evidence="3" id="KW-0804">Transcription</keyword>
<keyword evidence="6" id="KW-1185">Reference proteome</keyword>
<sequence length="96" mass="10725">MDTTHALTRRERVILAHLALPLTLSEIAASLYVTRNTVKSQVRSIYMKLGVTDRESALAAGRDRGVVPTDLGLPEVEQSRRRLMELPRPSVQTSTR</sequence>
<dbReference type="PANTHER" id="PTHR44688:SF16">
    <property type="entry name" value="DNA-BINDING TRANSCRIPTIONAL ACTIVATOR DEVR_DOSR"/>
    <property type="match status" value="1"/>
</dbReference>
<evidence type="ECO:0000256" key="2">
    <source>
        <dbReference type="ARBA" id="ARBA00023125"/>
    </source>
</evidence>
<dbReference type="InterPro" id="IPR000792">
    <property type="entry name" value="Tscrpt_reg_LuxR_C"/>
</dbReference>
<dbReference type="RefSeq" id="WP_307491686.1">
    <property type="nucleotide sequence ID" value="NZ_JAUSVB010000002.1"/>
</dbReference>
<dbReference type="PRINTS" id="PR00038">
    <property type="entry name" value="HTHLUXR"/>
</dbReference>
<name>A0ABU0EEP2_9CELL</name>
<organism evidence="5 6">
    <name type="scientific">Cellulomonas humilata</name>
    <dbReference type="NCBI Taxonomy" id="144055"/>
    <lineage>
        <taxon>Bacteria</taxon>
        <taxon>Bacillati</taxon>
        <taxon>Actinomycetota</taxon>
        <taxon>Actinomycetes</taxon>
        <taxon>Micrococcales</taxon>
        <taxon>Cellulomonadaceae</taxon>
        <taxon>Cellulomonas</taxon>
    </lineage>
</organism>
<dbReference type="Gene3D" id="1.10.10.10">
    <property type="entry name" value="Winged helix-like DNA-binding domain superfamily/Winged helix DNA-binding domain"/>
    <property type="match status" value="1"/>
</dbReference>
<keyword evidence="1" id="KW-0805">Transcription regulation</keyword>